<protein>
    <submittedName>
        <fullName evidence="2">Amidohydrolase</fullName>
    </submittedName>
</protein>
<evidence type="ECO:0000313" key="2">
    <source>
        <dbReference type="EMBL" id="UOQ56919.1"/>
    </source>
</evidence>
<dbReference type="Gene3D" id="2.30.40.10">
    <property type="entry name" value="Urease, subunit C, domain 1"/>
    <property type="match status" value="1"/>
</dbReference>
<reference evidence="2 3" key="1">
    <citation type="submission" date="2022-04" db="EMBL/GenBank/DDBJ databases">
        <title>Leucobacter sp. isolated from rhizosphere of garlic.</title>
        <authorList>
            <person name="Won M."/>
            <person name="Lee C.-M."/>
            <person name="Woen H.-Y."/>
            <person name="Kwon S.-W."/>
        </authorList>
    </citation>
    <scope>NUCLEOTIDE SEQUENCE [LARGE SCALE GENOMIC DNA]</scope>
    <source>
        <strain evidence="2 3">H21R-40</strain>
    </source>
</reference>
<dbReference type="SUPFAM" id="SSF51338">
    <property type="entry name" value="Composite domain of metallo-dependent hydrolases"/>
    <property type="match status" value="1"/>
</dbReference>
<gene>
    <name evidence="2" type="ORF">MUN78_14810</name>
</gene>
<dbReference type="InterPro" id="IPR011059">
    <property type="entry name" value="Metal-dep_hydrolase_composite"/>
</dbReference>
<dbReference type="Gene3D" id="3.20.20.140">
    <property type="entry name" value="Metal-dependent hydrolases"/>
    <property type="match status" value="1"/>
</dbReference>
<dbReference type="CDD" id="cd01300">
    <property type="entry name" value="YtcJ_like"/>
    <property type="match status" value="1"/>
</dbReference>
<dbReference type="Pfam" id="PF07969">
    <property type="entry name" value="Amidohydro_3"/>
    <property type="match status" value="1"/>
</dbReference>
<evidence type="ECO:0000313" key="3">
    <source>
        <dbReference type="Proteomes" id="UP000831786"/>
    </source>
</evidence>
<evidence type="ECO:0000259" key="1">
    <source>
        <dbReference type="Pfam" id="PF07969"/>
    </source>
</evidence>
<dbReference type="Proteomes" id="UP000831786">
    <property type="component" value="Chromosome"/>
</dbReference>
<proteinExistence type="predicted"/>
<dbReference type="InterPro" id="IPR033932">
    <property type="entry name" value="YtcJ-like"/>
</dbReference>
<dbReference type="Gene3D" id="3.10.310.70">
    <property type="match status" value="1"/>
</dbReference>
<name>A0ABY4FKY0_9MICO</name>
<dbReference type="PANTHER" id="PTHR22642:SF2">
    <property type="entry name" value="PROTEIN LONG AFTER FAR-RED 3"/>
    <property type="match status" value="1"/>
</dbReference>
<sequence length="552" mass="57571">MRVDCIIEHARILTQDEERPASDRLAVLHGRVVALGDDCAGLVAARTVDAGGAVVVPGFNDAHAHSVWFGHTLLETDLSACAGLDELYERIARAAERGRSEPEADPDAWIVASGYNQMDTGGVYPDAAALDRAAGGRPVWVKHTSGHSCIVSGRGMALLGIDGTERFDGGLVVLDDAGRPTGLLEESAMELVQSRLLPASQDRIVAALAAAGAVYAAEGLTSVTDAGIGGGWIGHSAQEFAAYQTALERGLLRTRMQPMLVGDVLRDVPLGAETFRGLPGGLRSGLGDERLQLGPVKMFLDGSILGNTARMSEGYCNHPGNHGYFQGDVEEMRGRALAAARAGWALAMHAVGDEAVGLAIGILRELEAEGVRPPLPHRIEHGGVVTDTQLAELARLGVPIVAQPYFLRAYGDGFRGYIGDARAAASFRLASLVRAGLPVAGSSDRPVAPGRPLAVMQAAVERLTDSGWVYGADERLTAAEALRAYTVGSAEATGWGGRKGRLAPGYLADLAVLSDDPTRVDPGRIGRIEVLATAVGGAPTHDAAGLFGEAAA</sequence>
<dbReference type="EMBL" id="CP095045">
    <property type="protein sequence ID" value="UOQ56919.1"/>
    <property type="molecule type" value="Genomic_DNA"/>
</dbReference>
<dbReference type="InterPro" id="IPR032466">
    <property type="entry name" value="Metal_Hydrolase"/>
</dbReference>
<dbReference type="RefSeq" id="WP_244727466.1">
    <property type="nucleotide sequence ID" value="NZ_CP095045.1"/>
</dbReference>
<dbReference type="PANTHER" id="PTHR22642">
    <property type="entry name" value="IMIDAZOLONEPROPIONASE"/>
    <property type="match status" value="1"/>
</dbReference>
<keyword evidence="3" id="KW-1185">Reference proteome</keyword>
<accession>A0ABY4FKY0</accession>
<organism evidence="2 3">
    <name type="scientific">Leucobacter allii</name>
    <dbReference type="NCBI Taxonomy" id="2932247"/>
    <lineage>
        <taxon>Bacteria</taxon>
        <taxon>Bacillati</taxon>
        <taxon>Actinomycetota</taxon>
        <taxon>Actinomycetes</taxon>
        <taxon>Micrococcales</taxon>
        <taxon>Microbacteriaceae</taxon>
        <taxon>Leucobacter</taxon>
    </lineage>
</organism>
<dbReference type="InterPro" id="IPR013108">
    <property type="entry name" value="Amidohydro_3"/>
</dbReference>
<feature type="domain" description="Amidohydrolase 3" evidence="1">
    <location>
        <begin position="46"/>
        <end position="540"/>
    </location>
</feature>
<dbReference type="SUPFAM" id="SSF51556">
    <property type="entry name" value="Metallo-dependent hydrolases"/>
    <property type="match status" value="1"/>
</dbReference>